<feature type="region of interest" description="Disordered" evidence="4">
    <location>
        <begin position="198"/>
        <end position="243"/>
    </location>
</feature>
<evidence type="ECO:0000256" key="2">
    <source>
        <dbReference type="ARBA" id="ARBA00022829"/>
    </source>
</evidence>
<dbReference type="GO" id="GO:0000775">
    <property type="term" value="C:chromosome, centromeric region"/>
    <property type="evidence" value="ECO:0007669"/>
    <property type="project" value="InterPro"/>
</dbReference>
<feature type="domain" description="Shugoshin C-terminal" evidence="5">
    <location>
        <begin position="395"/>
        <end position="419"/>
    </location>
</feature>
<dbReference type="STRING" id="3818.A0A444XRI4"/>
<evidence type="ECO:0000259" key="5">
    <source>
        <dbReference type="Pfam" id="PF07557"/>
    </source>
</evidence>
<dbReference type="SMR" id="A0A444XRI4"/>
<feature type="region of interest" description="Disordered" evidence="4">
    <location>
        <begin position="284"/>
        <end position="400"/>
    </location>
</feature>
<dbReference type="Gramene" id="arahy.Tifrunner.gnm2.ann2.Ah19g409000.1">
    <property type="protein sequence ID" value="arahy.Tifrunner.gnm2.ann2.Ah19g409000.1-CDS"/>
    <property type="gene ID" value="arahy.Tifrunner.gnm2.ann2.Ah19g409000"/>
</dbReference>
<keyword evidence="3" id="KW-0175">Coiled coil</keyword>
<evidence type="ECO:0000313" key="7">
    <source>
        <dbReference type="EMBL" id="RYQ92321.1"/>
    </source>
</evidence>
<evidence type="ECO:0000256" key="3">
    <source>
        <dbReference type="SAM" id="Coils"/>
    </source>
</evidence>
<feature type="compositionally biased region" description="Polar residues" evidence="4">
    <location>
        <begin position="303"/>
        <end position="315"/>
    </location>
</feature>
<name>A0A444XRI4_ARAHY</name>
<protein>
    <recommendedName>
        <fullName evidence="5">Shugoshin C-terminal domain-containing protein</fullName>
    </recommendedName>
</protein>
<dbReference type="InterPro" id="IPR044693">
    <property type="entry name" value="SGO_plant"/>
</dbReference>
<feature type="coiled-coil region" evidence="3">
    <location>
        <begin position="110"/>
        <end position="158"/>
    </location>
</feature>
<dbReference type="GO" id="GO:0005634">
    <property type="term" value="C:nucleus"/>
    <property type="evidence" value="ECO:0007669"/>
    <property type="project" value="InterPro"/>
</dbReference>
<feature type="region of interest" description="Disordered" evidence="4">
    <location>
        <begin position="1"/>
        <end position="20"/>
    </location>
</feature>
<reference evidence="6 9" key="2">
    <citation type="submission" date="2020-01" db="EMBL/GenBank/DDBJ databases">
        <title>Genome sequence of Arachis hypogaea, cultivar Shitouqi.</title>
        <authorList>
            <person name="Zhuang W."/>
            <person name="Chen H."/>
            <person name="Varshney R."/>
            <person name="Wang D."/>
            <person name="Ming R."/>
        </authorList>
    </citation>
    <scope>NUCLEOTIDE SEQUENCE [LARGE SCALE GENOMIC DNA]</scope>
    <source>
        <tissue evidence="6">Young leaf</tissue>
    </source>
</reference>
<dbReference type="OrthoDB" id="770508at2759"/>
<reference evidence="7 8" key="1">
    <citation type="submission" date="2019-01" db="EMBL/GenBank/DDBJ databases">
        <title>Sequencing of cultivated peanut Arachis hypogaea provides insights into genome evolution and oil improvement.</title>
        <authorList>
            <person name="Chen X."/>
        </authorList>
    </citation>
    <scope>NUCLEOTIDE SEQUENCE [LARGE SCALE GENOMIC DNA]</scope>
    <source>
        <strain evidence="8">cv. Fuhuasheng</strain>
        <strain evidence="7">GDAAS-fuhuasheng2018</strain>
        <tissue evidence="7">Leaves</tissue>
    </source>
</reference>
<feature type="compositionally biased region" description="Polar residues" evidence="4">
    <location>
        <begin position="284"/>
        <end position="296"/>
    </location>
</feature>
<keyword evidence="8" id="KW-1185">Reference proteome</keyword>
<feature type="compositionally biased region" description="Basic residues" evidence="4">
    <location>
        <begin position="319"/>
        <end position="331"/>
    </location>
</feature>
<dbReference type="GO" id="GO:0045144">
    <property type="term" value="P:meiotic sister chromatid segregation"/>
    <property type="evidence" value="ECO:0007669"/>
    <property type="project" value="InterPro"/>
</dbReference>
<accession>A0A444XRI4</accession>
<dbReference type="PANTHER" id="PTHR34373">
    <property type="entry name" value="SHUGOSHIN 2"/>
    <property type="match status" value="1"/>
</dbReference>
<dbReference type="PANTHER" id="PTHR34373:SF9">
    <property type="entry name" value="SHUGOSHIN 2"/>
    <property type="match status" value="1"/>
</dbReference>
<dbReference type="EMBL" id="CP031001">
    <property type="protein sequence ID" value="QHN78596.1"/>
    <property type="molecule type" value="Genomic_DNA"/>
</dbReference>
<organism evidence="7 8">
    <name type="scientific">Arachis hypogaea</name>
    <name type="common">Peanut</name>
    <dbReference type="NCBI Taxonomy" id="3818"/>
    <lineage>
        <taxon>Eukaryota</taxon>
        <taxon>Viridiplantae</taxon>
        <taxon>Streptophyta</taxon>
        <taxon>Embryophyta</taxon>
        <taxon>Tracheophyta</taxon>
        <taxon>Spermatophyta</taxon>
        <taxon>Magnoliopsida</taxon>
        <taxon>eudicotyledons</taxon>
        <taxon>Gunneridae</taxon>
        <taxon>Pentapetalae</taxon>
        <taxon>rosids</taxon>
        <taxon>fabids</taxon>
        <taxon>Fabales</taxon>
        <taxon>Fabaceae</taxon>
        <taxon>Papilionoideae</taxon>
        <taxon>50 kb inversion clade</taxon>
        <taxon>dalbergioids sensu lato</taxon>
        <taxon>Dalbergieae</taxon>
        <taxon>Pterocarpus clade</taxon>
        <taxon>Arachis</taxon>
    </lineage>
</organism>
<dbReference type="InterPro" id="IPR011515">
    <property type="entry name" value="Shugoshin_C"/>
</dbReference>
<dbReference type="AlphaFoldDB" id="A0A444XRI4"/>
<feature type="compositionally biased region" description="Basic and acidic residues" evidence="4">
    <location>
        <begin position="234"/>
        <end position="243"/>
    </location>
</feature>
<feature type="compositionally biased region" description="Polar residues" evidence="4">
    <location>
        <begin position="367"/>
        <end position="387"/>
    </location>
</feature>
<evidence type="ECO:0000313" key="9">
    <source>
        <dbReference type="Proteomes" id="UP000464620"/>
    </source>
</evidence>
<dbReference type="Proteomes" id="UP000464620">
    <property type="component" value="Chromosome B09"/>
</dbReference>
<gene>
    <name evidence="7" type="ORF">Ahy_B09g098522</name>
    <name evidence="6" type="ORF">DS421_19g662670</name>
</gene>
<dbReference type="Proteomes" id="UP000289738">
    <property type="component" value="Chromosome B09"/>
</dbReference>
<evidence type="ECO:0000256" key="1">
    <source>
        <dbReference type="ARBA" id="ARBA00010845"/>
    </source>
</evidence>
<dbReference type="Pfam" id="PF07557">
    <property type="entry name" value="Shugoshin_C"/>
    <property type="match status" value="1"/>
</dbReference>
<proteinExistence type="inferred from homology"/>
<dbReference type="EMBL" id="SDMP01000019">
    <property type="protein sequence ID" value="RYQ92321.1"/>
    <property type="molecule type" value="Genomic_DNA"/>
</dbReference>
<evidence type="ECO:0000313" key="8">
    <source>
        <dbReference type="Proteomes" id="UP000289738"/>
    </source>
</evidence>
<comment type="similarity">
    <text evidence="1">Belongs to the shugoshin family.</text>
</comment>
<evidence type="ECO:0000313" key="6">
    <source>
        <dbReference type="EMBL" id="QHN78596.1"/>
    </source>
</evidence>
<sequence>MEGGISVHSDSESCRGDGVVVGAGQKTKRGKVVKGDSVSVGVGVGGTQKTMLADITNMQQQQQQQRCEKLIKQPEKQQSVPLGEAEVSTEQLLKENATLRKLLASRNTIIDSCKAELEKSRSNFQNLRKQNAELALTNSQMLAELNSSRQRLRELQLELGGKNGILKAMKLELTAKEKTEKLHENIGNEVAAAQIKQPNQSFQEESKEDNLCHAKRRRVSKSQSAAPAVAKQLTSKEKIENRRYSMRRESVKLKGEKLEPAEDNFSEEIKHDDLHLQETMANENERTSLGSNVNQEQAREDTSSSGPTNSEQVNAKKNIEKKRKSMRRQSGRFKPLNPEATEDSFEVDDAKFAVSHLSDNVSDKSAPMTSSETSQQENKETCTSNPWETRRSSVGRPMRQTVGKVVSYKEIPVNMKMRRPK</sequence>
<evidence type="ECO:0000256" key="4">
    <source>
        <dbReference type="SAM" id="MobiDB-lite"/>
    </source>
</evidence>
<dbReference type="GO" id="GO:0034090">
    <property type="term" value="P:maintenance of meiotic sister chromatid cohesion"/>
    <property type="evidence" value="ECO:0007669"/>
    <property type="project" value="InterPro"/>
</dbReference>
<keyword evidence="2" id="KW-0159">Chromosome partition</keyword>